<sequence>MTGTARPDTPTSATEPLRRTAGRVLQGAAVLAASQIASRAIGMVFTLTLAHLLSIEDFGTYNLALSAIVIAGMAQDLGLSRSVVKEVARARAEAAEWVGRLAPLKLGLGVIAALLLPGAAALAGYGPGVVGILAIVALLLPAANLWLLLENAGQGLHAIRLLATGYLANTLLQSGLGLVAALATGGDLRVVAAALVVASLLNTALMWRLLTGVAGPVRLRLDLAFCRRVLGQSLPYLGVALATVALGRLEPLLLGRLANESEVARFIAAFKLFEAALFIIYSAQIAMNATVARLIQHDRAGFGRWFGWELSLAAALLLPALVFGLLAAGPLIGLLFPAAYAAAAAPLAVLLATLPVTALQALAAGALMLTDRQGAVLLLNALVVTAQLALNLLLIPGHGALGAALAVAGSQALAALAGIALAGHWLLPGWRALRPLGRVLLVQAVAAAAGLAARAVAGELVGVAVALLLLIAGCGAIRLRLLPPD</sequence>
<keyword evidence="5 6" id="KW-0472">Membrane</keyword>
<feature type="transmembrane region" description="Helical" evidence="6">
    <location>
        <begin position="229"/>
        <end position="246"/>
    </location>
</feature>
<dbReference type="Pfam" id="PF01943">
    <property type="entry name" value="Polysacc_synt"/>
    <property type="match status" value="1"/>
</dbReference>
<feature type="transmembrane region" description="Helical" evidence="6">
    <location>
        <begin position="28"/>
        <end position="53"/>
    </location>
</feature>
<keyword evidence="3 6" id="KW-0812">Transmembrane</keyword>
<comment type="subcellular location">
    <subcellularLocation>
        <location evidence="1">Cell membrane</location>
        <topology evidence="1">Multi-pass membrane protein</topology>
    </subcellularLocation>
</comment>
<feature type="transmembrane region" description="Helical" evidence="6">
    <location>
        <begin position="401"/>
        <end position="427"/>
    </location>
</feature>
<dbReference type="AlphaFoldDB" id="A0A9X0UDV9"/>
<evidence type="ECO:0000256" key="2">
    <source>
        <dbReference type="ARBA" id="ARBA00022475"/>
    </source>
</evidence>
<feature type="transmembrane region" description="Helical" evidence="6">
    <location>
        <begin position="375"/>
        <end position="395"/>
    </location>
</feature>
<dbReference type="PANTHER" id="PTHR30250">
    <property type="entry name" value="PST FAMILY PREDICTED COLANIC ACID TRANSPORTER"/>
    <property type="match status" value="1"/>
</dbReference>
<evidence type="ECO:0000256" key="6">
    <source>
        <dbReference type="SAM" id="Phobius"/>
    </source>
</evidence>
<accession>A0A9X0UDV9</accession>
<dbReference type="EMBL" id="JACOMF010000012">
    <property type="protein sequence ID" value="MBC4016121.1"/>
    <property type="molecule type" value="Genomic_DNA"/>
</dbReference>
<proteinExistence type="predicted"/>
<evidence type="ECO:0000256" key="3">
    <source>
        <dbReference type="ARBA" id="ARBA00022692"/>
    </source>
</evidence>
<evidence type="ECO:0000256" key="4">
    <source>
        <dbReference type="ARBA" id="ARBA00022989"/>
    </source>
</evidence>
<feature type="transmembrane region" description="Helical" evidence="6">
    <location>
        <begin position="338"/>
        <end position="363"/>
    </location>
</feature>
<evidence type="ECO:0000313" key="8">
    <source>
        <dbReference type="Proteomes" id="UP000600101"/>
    </source>
</evidence>
<dbReference type="RefSeq" id="WP_186770890.1">
    <property type="nucleotide sequence ID" value="NZ_JACOMF010000012.1"/>
</dbReference>
<name>A0A9X0UDV9_9PROT</name>
<protein>
    <submittedName>
        <fullName evidence="7">Oligosaccharide flippase family protein</fullName>
    </submittedName>
</protein>
<evidence type="ECO:0000256" key="5">
    <source>
        <dbReference type="ARBA" id="ARBA00023136"/>
    </source>
</evidence>
<feature type="transmembrane region" description="Helical" evidence="6">
    <location>
        <begin position="129"/>
        <end position="149"/>
    </location>
</feature>
<dbReference type="Proteomes" id="UP000600101">
    <property type="component" value="Unassembled WGS sequence"/>
</dbReference>
<feature type="transmembrane region" description="Helical" evidence="6">
    <location>
        <begin position="161"/>
        <end position="184"/>
    </location>
</feature>
<dbReference type="InterPro" id="IPR002797">
    <property type="entry name" value="Polysacc_synth"/>
</dbReference>
<keyword evidence="2" id="KW-1003">Cell membrane</keyword>
<evidence type="ECO:0000313" key="7">
    <source>
        <dbReference type="EMBL" id="MBC4016121.1"/>
    </source>
</evidence>
<feature type="transmembrane region" description="Helical" evidence="6">
    <location>
        <begin position="310"/>
        <end position="332"/>
    </location>
</feature>
<feature type="transmembrane region" description="Helical" evidence="6">
    <location>
        <begin position="190"/>
        <end position="209"/>
    </location>
</feature>
<feature type="transmembrane region" description="Helical" evidence="6">
    <location>
        <begin position="439"/>
        <end position="457"/>
    </location>
</feature>
<keyword evidence="4 6" id="KW-1133">Transmembrane helix</keyword>
<feature type="transmembrane region" description="Helical" evidence="6">
    <location>
        <begin position="463"/>
        <end position="481"/>
    </location>
</feature>
<keyword evidence="8" id="KW-1185">Reference proteome</keyword>
<dbReference type="GO" id="GO:0005886">
    <property type="term" value="C:plasma membrane"/>
    <property type="evidence" value="ECO:0007669"/>
    <property type="project" value="UniProtKB-SubCell"/>
</dbReference>
<gene>
    <name evidence="7" type="ORF">H7965_12380</name>
</gene>
<dbReference type="InterPro" id="IPR050833">
    <property type="entry name" value="Poly_Biosynth_Transport"/>
</dbReference>
<feature type="transmembrane region" description="Helical" evidence="6">
    <location>
        <begin position="59"/>
        <end position="80"/>
    </location>
</feature>
<reference evidence="7" key="1">
    <citation type="submission" date="2020-08" db="EMBL/GenBank/DDBJ databases">
        <authorList>
            <person name="Hu Y."/>
            <person name="Nguyen S.V."/>
            <person name="Li F."/>
            <person name="Fanning S."/>
        </authorList>
    </citation>
    <scope>NUCLEOTIDE SEQUENCE</scope>
    <source>
        <strain evidence="7">SYSU D8009</strain>
    </source>
</reference>
<feature type="transmembrane region" description="Helical" evidence="6">
    <location>
        <begin position="101"/>
        <end position="123"/>
    </location>
</feature>
<comment type="caution">
    <text evidence="7">The sequence shown here is derived from an EMBL/GenBank/DDBJ whole genome shotgun (WGS) entry which is preliminary data.</text>
</comment>
<dbReference type="PANTHER" id="PTHR30250:SF11">
    <property type="entry name" value="O-ANTIGEN TRANSPORTER-RELATED"/>
    <property type="match status" value="1"/>
</dbReference>
<feature type="transmembrane region" description="Helical" evidence="6">
    <location>
        <begin position="266"/>
        <end position="289"/>
    </location>
</feature>
<organism evidence="7 8">
    <name type="scientific">Siccirubricoccus deserti</name>
    <dbReference type="NCBI Taxonomy" id="2013562"/>
    <lineage>
        <taxon>Bacteria</taxon>
        <taxon>Pseudomonadati</taxon>
        <taxon>Pseudomonadota</taxon>
        <taxon>Alphaproteobacteria</taxon>
        <taxon>Acetobacterales</taxon>
        <taxon>Roseomonadaceae</taxon>
        <taxon>Siccirubricoccus</taxon>
    </lineage>
</organism>
<evidence type="ECO:0000256" key="1">
    <source>
        <dbReference type="ARBA" id="ARBA00004651"/>
    </source>
</evidence>